<dbReference type="EMBL" id="SAXA01000018">
    <property type="protein sequence ID" value="RXQ88457.1"/>
    <property type="molecule type" value="Genomic_DNA"/>
</dbReference>
<dbReference type="SMART" id="SM00530">
    <property type="entry name" value="HTH_XRE"/>
    <property type="match status" value="1"/>
</dbReference>
<evidence type="ECO:0000259" key="2">
    <source>
        <dbReference type="PROSITE" id="PS50943"/>
    </source>
</evidence>
<dbReference type="AlphaFoldDB" id="A0A4Q1JJA6"/>
<dbReference type="InterPro" id="IPR010982">
    <property type="entry name" value="Lambda_DNA-bd_dom_sf"/>
</dbReference>
<sequence length="144" mass="16092">MKDRIIQLLNSEGLSASKFADIIGVQRSSMSHILSGRNNPSLDFIQKIIRSFPHISGDWLISGSGEMSKNSGTASLFQELIKEEEPVPYQSAQPPRLKKDVPDTPKSKDEEMPNLDMSAFVSGKKIEKVVVFYSDKTFKEYNPA</sequence>
<dbReference type="OrthoDB" id="1034290at2"/>
<dbReference type="Pfam" id="PF01381">
    <property type="entry name" value="HTH_3"/>
    <property type="match status" value="1"/>
</dbReference>
<dbReference type="Gene3D" id="1.10.260.40">
    <property type="entry name" value="lambda repressor-like DNA-binding domains"/>
    <property type="match status" value="1"/>
</dbReference>
<evidence type="ECO:0000313" key="4">
    <source>
        <dbReference type="Proteomes" id="UP000289703"/>
    </source>
</evidence>
<name>A0A4Q1JJA6_9BACT</name>
<organism evidence="3 4">
    <name type="scientific">Ancylomarina salipaludis</name>
    <dbReference type="NCBI Taxonomy" id="2501299"/>
    <lineage>
        <taxon>Bacteria</taxon>
        <taxon>Pseudomonadati</taxon>
        <taxon>Bacteroidota</taxon>
        <taxon>Bacteroidia</taxon>
        <taxon>Marinilabiliales</taxon>
        <taxon>Marinifilaceae</taxon>
        <taxon>Ancylomarina</taxon>
    </lineage>
</organism>
<reference evidence="3 4" key="1">
    <citation type="submission" date="2019-01" db="EMBL/GenBank/DDBJ databases">
        <title>Ancylomarina salipaludis sp. nov., isolated from a salt marsh.</title>
        <authorList>
            <person name="Yoon J.-H."/>
        </authorList>
    </citation>
    <scope>NUCLEOTIDE SEQUENCE [LARGE SCALE GENOMIC DNA]</scope>
    <source>
        <strain evidence="3 4">SHSM-M15</strain>
    </source>
</reference>
<dbReference type="GO" id="GO:0003677">
    <property type="term" value="F:DNA binding"/>
    <property type="evidence" value="ECO:0007669"/>
    <property type="project" value="InterPro"/>
</dbReference>
<dbReference type="PROSITE" id="PS50943">
    <property type="entry name" value="HTH_CROC1"/>
    <property type="match status" value="1"/>
</dbReference>
<dbReference type="InterPro" id="IPR001387">
    <property type="entry name" value="Cro/C1-type_HTH"/>
</dbReference>
<keyword evidence="4" id="KW-1185">Reference proteome</keyword>
<feature type="domain" description="HTH cro/C1-type" evidence="2">
    <location>
        <begin position="5"/>
        <end position="60"/>
    </location>
</feature>
<feature type="region of interest" description="Disordered" evidence="1">
    <location>
        <begin position="85"/>
        <end position="115"/>
    </location>
</feature>
<evidence type="ECO:0000313" key="3">
    <source>
        <dbReference type="EMBL" id="RXQ88457.1"/>
    </source>
</evidence>
<feature type="compositionally biased region" description="Basic and acidic residues" evidence="1">
    <location>
        <begin position="97"/>
        <end position="111"/>
    </location>
</feature>
<comment type="caution">
    <text evidence="3">The sequence shown here is derived from an EMBL/GenBank/DDBJ whole genome shotgun (WGS) entry which is preliminary data.</text>
</comment>
<evidence type="ECO:0000256" key="1">
    <source>
        <dbReference type="SAM" id="MobiDB-lite"/>
    </source>
</evidence>
<protein>
    <submittedName>
        <fullName evidence="3">XRE family transcriptional regulator</fullName>
    </submittedName>
</protein>
<gene>
    <name evidence="3" type="ORF">EO244_15105</name>
</gene>
<dbReference type="RefSeq" id="WP_129255524.1">
    <property type="nucleotide sequence ID" value="NZ_SAXA01000018.1"/>
</dbReference>
<proteinExistence type="predicted"/>
<accession>A0A4Q1JJA6</accession>
<dbReference type="Proteomes" id="UP000289703">
    <property type="component" value="Unassembled WGS sequence"/>
</dbReference>
<dbReference type="SUPFAM" id="SSF47413">
    <property type="entry name" value="lambda repressor-like DNA-binding domains"/>
    <property type="match status" value="1"/>
</dbReference>
<dbReference type="CDD" id="cd00093">
    <property type="entry name" value="HTH_XRE"/>
    <property type="match status" value="1"/>
</dbReference>